<evidence type="ECO:0000256" key="1">
    <source>
        <dbReference type="SAM" id="Phobius"/>
    </source>
</evidence>
<feature type="signal peptide" evidence="2">
    <location>
        <begin position="1"/>
        <end position="21"/>
    </location>
</feature>
<keyword evidence="4" id="KW-1185">Reference proteome</keyword>
<dbReference type="AlphaFoldDB" id="A0AA41W8M7"/>
<evidence type="ECO:0000313" key="3">
    <source>
        <dbReference type="EMBL" id="MCM2681327.1"/>
    </source>
</evidence>
<keyword evidence="1" id="KW-0812">Transmembrane</keyword>
<feature type="transmembrane region" description="Helical" evidence="1">
    <location>
        <begin position="228"/>
        <end position="247"/>
    </location>
</feature>
<comment type="caution">
    <text evidence="3">The sequence shown here is derived from an EMBL/GenBank/DDBJ whole genome shotgun (WGS) entry which is preliminary data.</text>
</comment>
<sequence>MKNISMLFAWAFCLCSIQSLASTLLSPSDLQFVHYQADGSDQFAVVTWQDIHPGSTVNFTDSGVRADQTFRDTEGKVSWNITHYIEAGTVVSFDLGLSHVSSGTLTVQSRISLSSSGDQLFAFKNDIDSAAIIAGIQMNNQGWDADATSSNTSALPTSLSISQAYTQFNREWDNAIYQGPTSALLLETLKSNISNADFWQSSNTILNAALPQRFDWQPTTIKTSLISLPNSFILSVLGLIIMLFLMYHRGGRCSPLTWTNHSF</sequence>
<protein>
    <submittedName>
        <fullName evidence="3">Uncharacterized protein</fullName>
    </submittedName>
</protein>
<dbReference type="RefSeq" id="WP_251262810.1">
    <property type="nucleotide sequence ID" value="NZ_JAMQGP010000010.1"/>
</dbReference>
<proteinExistence type="predicted"/>
<dbReference type="Proteomes" id="UP001165393">
    <property type="component" value="Unassembled WGS sequence"/>
</dbReference>
<evidence type="ECO:0000313" key="4">
    <source>
        <dbReference type="Proteomes" id="UP001165393"/>
    </source>
</evidence>
<organism evidence="3 4">
    <name type="scientific">Echinimonas agarilytica</name>
    <dbReference type="NCBI Taxonomy" id="1215918"/>
    <lineage>
        <taxon>Bacteria</taxon>
        <taxon>Pseudomonadati</taxon>
        <taxon>Pseudomonadota</taxon>
        <taxon>Gammaproteobacteria</taxon>
        <taxon>Alteromonadales</taxon>
        <taxon>Echinimonadaceae</taxon>
        <taxon>Echinimonas</taxon>
    </lineage>
</organism>
<keyword evidence="1" id="KW-0472">Membrane</keyword>
<reference evidence="3 4" key="1">
    <citation type="journal article" date="2013" name="Antonie Van Leeuwenhoek">
        <title>Echinimonas agarilytica gen. nov., sp. nov., a new gammaproteobacterium isolated from the sea urchin Strongylocentrotus intermedius.</title>
        <authorList>
            <person name="Nedashkovskaya O.I."/>
            <person name="Stenkova A.M."/>
            <person name="Zhukova N.V."/>
            <person name="Van Trappen S."/>
            <person name="Lee J.S."/>
            <person name="Kim S.B."/>
        </authorList>
    </citation>
    <scope>NUCLEOTIDE SEQUENCE [LARGE SCALE GENOMIC DNA]</scope>
    <source>
        <strain evidence="3 4">KMM 6351</strain>
    </source>
</reference>
<dbReference type="EMBL" id="JAMQGP010000010">
    <property type="protein sequence ID" value="MCM2681327.1"/>
    <property type="molecule type" value="Genomic_DNA"/>
</dbReference>
<accession>A0AA41W8M7</accession>
<keyword evidence="1" id="KW-1133">Transmembrane helix</keyword>
<name>A0AA41W8M7_9GAMM</name>
<evidence type="ECO:0000256" key="2">
    <source>
        <dbReference type="SAM" id="SignalP"/>
    </source>
</evidence>
<keyword evidence="2" id="KW-0732">Signal</keyword>
<feature type="chain" id="PRO_5041205602" evidence="2">
    <location>
        <begin position="22"/>
        <end position="263"/>
    </location>
</feature>
<gene>
    <name evidence="3" type="ORF">NAF29_16890</name>
</gene>